<proteinExistence type="predicted"/>
<accession>A0A9P6EPU5</accession>
<dbReference type="GO" id="GO:0071944">
    <property type="term" value="C:cell periphery"/>
    <property type="evidence" value="ECO:0007669"/>
    <property type="project" value="TreeGrafter"/>
</dbReference>
<dbReference type="AlphaFoldDB" id="A0A9P6EPU5"/>
<feature type="domain" description="MINDY deubiquitinase" evidence="2">
    <location>
        <begin position="16"/>
        <end position="350"/>
    </location>
</feature>
<dbReference type="GO" id="GO:1990380">
    <property type="term" value="F:K48-linked deubiquitinase activity"/>
    <property type="evidence" value="ECO:0007669"/>
    <property type="project" value="InterPro"/>
</dbReference>
<dbReference type="PANTHER" id="PTHR18063:SF6">
    <property type="entry name" value="UBIQUITIN CARBOXYL-TERMINAL HYDROLASE"/>
    <property type="match status" value="1"/>
</dbReference>
<feature type="region of interest" description="Disordered" evidence="1">
    <location>
        <begin position="396"/>
        <end position="450"/>
    </location>
</feature>
<keyword evidence="4" id="KW-1185">Reference proteome</keyword>
<dbReference type="GO" id="GO:0016807">
    <property type="term" value="F:cysteine-type carboxypeptidase activity"/>
    <property type="evidence" value="ECO:0007669"/>
    <property type="project" value="TreeGrafter"/>
</dbReference>
<comment type="caution">
    <text evidence="3">The sequence shown here is derived from an EMBL/GenBank/DDBJ whole genome shotgun (WGS) entry which is preliminary data.</text>
</comment>
<name>A0A9P6EPU5_9AGAR</name>
<dbReference type="GO" id="GO:0005829">
    <property type="term" value="C:cytosol"/>
    <property type="evidence" value="ECO:0007669"/>
    <property type="project" value="TreeGrafter"/>
</dbReference>
<dbReference type="OrthoDB" id="10261212at2759"/>
<dbReference type="Proteomes" id="UP000807306">
    <property type="component" value="Unassembled WGS sequence"/>
</dbReference>
<dbReference type="GO" id="GO:0071108">
    <property type="term" value="P:protein K48-linked deubiquitination"/>
    <property type="evidence" value="ECO:0007669"/>
    <property type="project" value="TreeGrafter"/>
</dbReference>
<sequence>MSNEQAPTIQSSIADVWHLKEIRFSGRTFRIITQNFNGPCSFIAICNILILRGNIEVLPPTRRNVSYEFLSHLVADYLLNTSSNVDVSAALSVMPYTQKGMDLNPVFTSSTSFRPSGSIGNGGELKLFEHAGISLVHGWVVDPASPDAEVLKRVNDYDAAVELIAEVDHLTNGQFVVNEDEFAPLHGVSTAGEVPSRNYTEEELRKVQDAIVVRRFLDTTQSQLTYHGLFHLATTLPDNTLVALFRNSHLSVLYKHAPSTSSPTSSPSPGTPSSPKQAPPAAIPIQPIASGSSADPHAPLLPTPDPAQPDAETAIYSLVTDHVFLREPYVVWERFEDIDGGWSTFVDSDFVTSSPAGGDFAGQTAEETLRVAEQESMAKANVDPNDAALARQLQAEEDHHAQRQHEAYLRHQERKQAEEQRQGKKSAKEPKEEKQPKEKKLKKKGDCLIM</sequence>
<dbReference type="EMBL" id="MU157831">
    <property type="protein sequence ID" value="KAF9532707.1"/>
    <property type="molecule type" value="Genomic_DNA"/>
</dbReference>
<evidence type="ECO:0000256" key="1">
    <source>
        <dbReference type="SAM" id="MobiDB-lite"/>
    </source>
</evidence>
<gene>
    <name evidence="3" type="ORF">CPB83DRAFT_847257</name>
</gene>
<dbReference type="PANTHER" id="PTHR18063">
    <property type="entry name" value="NF-E2 INDUCIBLE PROTEIN"/>
    <property type="match status" value="1"/>
</dbReference>
<dbReference type="InterPro" id="IPR033979">
    <property type="entry name" value="MINDY_domain"/>
</dbReference>
<feature type="compositionally biased region" description="Basic and acidic residues" evidence="1">
    <location>
        <begin position="396"/>
        <end position="438"/>
    </location>
</feature>
<feature type="compositionally biased region" description="Low complexity" evidence="1">
    <location>
        <begin position="283"/>
        <end position="294"/>
    </location>
</feature>
<feature type="compositionally biased region" description="Low complexity" evidence="1">
    <location>
        <begin position="258"/>
        <end position="268"/>
    </location>
</feature>
<feature type="region of interest" description="Disordered" evidence="1">
    <location>
        <begin position="256"/>
        <end position="309"/>
    </location>
</feature>
<evidence type="ECO:0000313" key="4">
    <source>
        <dbReference type="Proteomes" id="UP000807306"/>
    </source>
</evidence>
<protein>
    <recommendedName>
        <fullName evidence="2">MINDY deubiquitinase domain-containing protein</fullName>
    </recommendedName>
</protein>
<dbReference type="GO" id="GO:0004843">
    <property type="term" value="F:cysteine-type deubiquitinase activity"/>
    <property type="evidence" value="ECO:0007669"/>
    <property type="project" value="InterPro"/>
</dbReference>
<reference evidence="3" key="1">
    <citation type="submission" date="2020-11" db="EMBL/GenBank/DDBJ databases">
        <authorList>
            <consortium name="DOE Joint Genome Institute"/>
            <person name="Ahrendt S."/>
            <person name="Riley R."/>
            <person name="Andreopoulos W."/>
            <person name="Labutti K."/>
            <person name="Pangilinan J."/>
            <person name="Ruiz-Duenas F.J."/>
            <person name="Barrasa J.M."/>
            <person name="Sanchez-Garcia M."/>
            <person name="Camarero S."/>
            <person name="Miyauchi S."/>
            <person name="Serrano A."/>
            <person name="Linde D."/>
            <person name="Babiker R."/>
            <person name="Drula E."/>
            <person name="Ayuso-Fernandez I."/>
            <person name="Pacheco R."/>
            <person name="Padilla G."/>
            <person name="Ferreira P."/>
            <person name="Barriuso J."/>
            <person name="Kellner H."/>
            <person name="Castanera R."/>
            <person name="Alfaro M."/>
            <person name="Ramirez L."/>
            <person name="Pisabarro A.G."/>
            <person name="Kuo A."/>
            <person name="Tritt A."/>
            <person name="Lipzen A."/>
            <person name="He G."/>
            <person name="Yan M."/>
            <person name="Ng V."/>
            <person name="Cullen D."/>
            <person name="Martin F."/>
            <person name="Rosso M.-N."/>
            <person name="Henrissat B."/>
            <person name="Hibbett D."/>
            <person name="Martinez A.T."/>
            <person name="Grigoriev I.V."/>
        </authorList>
    </citation>
    <scope>NUCLEOTIDE SEQUENCE</scope>
    <source>
        <strain evidence="3">CBS 506.95</strain>
    </source>
</reference>
<organism evidence="3 4">
    <name type="scientific">Crepidotus variabilis</name>
    <dbReference type="NCBI Taxonomy" id="179855"/>
    <lineage>
        <taxon>Eukaryota</taxon>
        <taxon>Fungi</taxon>
        <taxon>Dikarya</taxon>
        <taxon>Basidiomycota</taxon>
        <taxon>Agaricomycotina</taxon>
        <taxon>Agaricomycetes</taxon>
        <taxon>Agaricomycetidae</taxon>
        <taxon>Agaricales</taxon>
        <taxon>Agaricineae</taxon>
        <taxon>Crepidotaceae</taxon>
        <taxon>Crepidotus</taxon>
    </lineage>
</organism>
<dbReference type="Pfam" id="PF04424">
    <property type="entry name" value="MINDY_DUB"/>
    <property type="match status" value="1"/>
</dbReference>
<feature type="compositionally biased region" description="Pro residues" evidence="1">
    <location>
        <begin position="269"/>
        <end position="282"/>
    </location>
</feature>
<evidence type="ECO:0000313" key="3">
    <source>
        <dbReference type="EMBL" id="KAF9532707.1"/>
    </source>
</evidence>
<dbReference type="InterPro" id="IPR007518">
    <property type="entry name" value="MINDY"/>
</dbReference>
<evidence type="ECO:0000259" key="2">
    <source>
        <dbReference type="Pfam" id="PF04424"/>
    </source>
</evidence>